<dbReference type="Proteomes" id="UP000242515">
    <property type="component" value="Unassembled WGS sequence"/>
</dbReference>
<protein>
    <submittedName>
        <fullName evidence="1">Filamentous hemagglutinin</fullName>
    </submittedName>
</protein>
<accession>A0A1H9LP22</accession>
<evidence type="ECO:0000313" key="1">
    <source>
        <dbReference type="EMBL" id="SER13130.1"/>
    </source>
</evidence>
<sequence length="101" mass="10851">MLIVVENNYLSQKQQAQTQEELAEYQSVACKAQTQAKRTAIDLGQDSSFAAGMAAGVPAGLYDAVKQSYIDRIDQMEAEYQKAGASGSFNAGLKAVSWSPI</sequence>
<evidence type="ECO:0000313" key="2">
    <source>
        <dbReference type="Proteomes" id="UP000242515"/>
    </source>
</evidence>
<dbReference type="AlphaFoldDB" id="A0A1H9LP22"/>
<proteinExistence type="predicted"/>
<organism evidence="1 2">
    <name type="scientific">Rosenbergiella nectarea</name>
    <dbReference type="NCBI Taxonomy" id="988801"/>
    <lineage>
        <taxon>Bacteria</taxon>
        <taxon>Pseudomonadati</taxon>
        <taxon>Pseudomonadota</taxon>
        <taxon>Gammaproteobacteria</taxon>
        <taxon>Enterobacterales</taxon>
        <taxon>Erwiniaceae</taxon>
        <taxon>Rosenbergiella</taxon>
    </lineage>
</organism>
<dbReference type="STRING" id="988801.SAMN05216522_11216"/>
<reference evidence="2" key="1">
    <citation type="submission" date="2016-10" db="EMBL/GenBank/DDBJ databases">
        <authorList>
            <person name="Varghese N."/>
            <person name="Submissions S."/>
        </authorList>
    </citation>
    <scope>NUCLEOTIDE SEQUENCE [LARGE SCALE GENOMIC DNA]</scope>
    <source>
        <strain evidence="2">8N4</strain>
    </source>
</reference>
<gene>
    <name evidence="1" type="ORF">SAMN05216522_11216</name>
</gene>
<dbReference type="EMBL" id="FOGC01000012">
    <property type="protein sequence ID" value="SER13130.1"/>
    <property type="molecule type" value="Genomic_DNA"/>
</dbReference>
<keyword evidence="2" id="KW-1185">Reference proteome</keyword>
<name>A0A1H9LP22_9GAMM</name>